<evidence type="ECO:0000256" key="3">
    <source>
        <dbReference type="ARBA" id="ARBA00010870"/>
    </source>
</evidence>
<dbReference type="GO" id="GO:0046872">
    <property type="term" value="F:metal ion binding"/>
    <property type="evidence" value="ECO:0007669"/>
    <property type="project" value="UniProtKB-KW"/>
</dbReference>
<evidence type="ECO:0000313" key="10">
    <source>
        <dbReference type="Proteomes" id="UP000593719"/>
    </source>
</evidence>
<gene>
    <name evidence="9" type="ORF">FJR45_05170</name>
</gene>
<evidence type="ECO:0000256" key="7">
    <source>
        <dbReference type="ARBA" id="ARBA00023014"/>
    </source>
</evidence>
<dbReference type="PANTHER" id="PTHR42989:SF1">
    <property type="entry name" value="FORMATE HYDROGENLYASE SUBUNIT 7-RELATED"/>
    <property type="match status" value="1"/>
</dbReference>
<dbReference type="InterPro" id="IPR017900">
    <property type="entry name" value="4Fe4S_Fe_S_CS"/>
</dbReference>
<keyword evidence="7" id="KW-0411">Iron-sulfur</keyword>
<dbReference type="InterPro" id="IPR052375">
    <property type="entry name" value="Complex_I_20kDa-like"/>
</dbReference>
<comment type="similarity">
    <text evidence="2">Belongs to the complex I 20 kDa subunit family.</text>
</comment>
<dbReference type="Pfam" id="PF13187">
    <property type="entry name" value="Fer4_9"/>
    <property type="match status" value="1"/>
</dbReference>
<keyword evidence="5" id="KW-0479">Metal-binding</keyword>
<evidence type="ECO:0000256" key="1">
    <source>
        <dbReference type="ARBA" id="ARBA00001966"/>
    </source>
</evidence>
<feature type="domain" description="4Fe-4S ferredoxin-type" evidence="8">
    <location>
        <begin position="161"/>
        <end position="190"/>
    </location>
</feature>
<dbReference type="AlphaFoldDB" id="A0A7M1B0X4"/>
<evidence type="ECO:0000256" key="5">
    <source>
        <dbReference type="ARBA" id="ARBA00022723"/>
    </source>
</evidence>
<evidence type="ECO:0000256" key="2">
    <source>
        <dbReference type="ARBA" id="ARBA00009173"/>
    </source>
</evidence>
<dbReference type="Gene3D" id="3.30.70.3270">
    <property type="match status" value="1"/>
</dbReference>
<dbReference type="InterPro" id="IPR017896">
    <property type="entry name" value="4Fe4S_Fe-S-bd"/>
</dbReference>
<dbReference type="InterPro" id="IPR006137">
    <property type="entry name" value="NADH_UbQ_OxRdtase-like_20kDa"/>
</dbReference>
<protein>
    <recommendedName>
        <fullName evidence="8">4Fe-4S ferredoxin-type domain-containing protein</fullName>
    </recommendedName>
</protein>
<comment type="cofactor">
    <cofactor evidence="1">
        <name>[4Fe-4S] cluster</name>
        <dbReference type="ChEBI" id="CHEBI:49883"/>
    </cofactor>
</comment>
<dbReference type="PROSITE" id="PS00198">
    <property type="entry name" value="4FE4S_FER_1"/>
    <property type="match status" value="2"/>
</dbReference>
<keyword evidence="6" id="KW-0408">Iron</keyword>
<dbReference type="PANTHER" id="PTHR42989">
    <property type="entry name" value="HYDROGENASE-4 COMPONENT I"/>
    <property type="match status" value="1"/>
</dbReference>
<dbReference type="Gene3D" id="3.40.50.12280">
    <property type="match status" value="1"/>
</dbReference>
<feature type="domain" description="4Fe-4S ferredoxin-type" evidence="8">
    <location>
        <begin position="194"/>
        <end position="223"/>
    </location>
</feature>
<evidence type="ECO:0000259" key="8">
    <source>
        <dbReference type="PROSITE" id="PS51379"/>
    </source>
</evidence>
<accession>A0A7M1B0X4</accession>
<dbReference type="KEGG" id="ssei:FJR45_05170"/>
<dbReference type="PROSITE" id="PS51379">
    <property type="entry name" value="4FE4S_FER_2"/>
    <property type="match status" value="2"/>
</dbReference>
<dbReference type="GO" id="GO:0051539">
    <property type="term" value="F:4 iron, 4 sulfur cluster binding"/>
    <property type="evidence" value="ECO:0007669"/>
    <property type="project" value="UniProtKB-KW"/>
</dbReference>
<organism evidence="9 10">
    <name type="scientific">Sulfurimonas sediminis</name>
    <dbReference type="NCBI Taxonomy" id="2590020"/>
    <lineage>
        <taxon>Bacteria</taxon>
        <taxon>Pseudomonadati</taxon>
        <taxon>Campylobacterota</taxon>
        <taxon>Epsilonproteobacteria</taxon>
        <taxon>Campylobacterales</taxon>
        <taxon>Sulfurimonadaceae</taxon>
        <taxon>Sulfurimonas</taxon>
    </lineage>
</organism>
<evidence type="ECO:0000256" key="4">
    <source>
        <dbReference type="ARBA" id="ARBA00022485"/>
    </source>
</evidence>
<reference evidence="9 10" key="1">
    <citation type="submission" date="2019-06" db="EMBL/GenBank/DDBJ databases">
        <title>Sulfurimonas gotlandica sp. nov., a chemoautotrophic and psychrotolerant epsilonproteobacterium isolated from a pelagic redoxcline, and an emended description of the genus Sulfurimonas.</title>
        <authorList>
            <person name="Wang S."/>
            <person name="Jiang L."/>
            <person name="Shao Z."/>
        </authorList>
    </citation>
    <scope>NUCLEOTIDE SEQUENCE [LARGE SCALE GENOMIC DNA]</scope>
    <source>
        <strain evidence="9 10">S2-6</strain>
    </source>
</reference>
<sequence length="293" mass="31845">MSKEVVPKLFRVNTGSCNGCDVEFVATAFVDKFELESLGVELVEHINEANVLVVTGPLTARSEPFLKKYVAQMRKPYAVVGIGTCSVTSGIFRDSYAIEGPTDKIVDVDINVAGCPPRPESIAEGVAKGIKVLQQKLNGEATPKTLDMIFSDFTAPASFRGKIDLNEDMCTACRTCETVCPSGAIEISAVEGGFIHKVWHNSCCFCGNCAYFCPTGAIFNTNSFDTAKTQDEKYSEVNVGHINYETCSCCGENYMPPSRGLLGKAYVHDDVSKLNDAICPACRKEANFKRMYG</sequence>
<proteinExistence type="inferred from homology"/>
<keyword evidence="10" id="KW-1185">Reference proteome</keyword>
<dbReference type="EMBL" id="CP041235">
    <property type="protein sequence ID" value="QOP43373.1"/>
    <property type="molecule type" value="Genomic_DNA"/>
</dbReference>
<dbReference type="RefSeq" id="WP_193151660.1">
    <property type="nucleotide sequence ID" value="NZ_CP041235.1"/>
</dbReference>
<keyword evidence="4" id="KW-0004">4Fe-4S</keyword>
<dbReference type="Proteomes" id="UP000593719">
    <property type="component" value="Chromosome"/>
</dbReference>
<dbReference type="SUPFAM" id="SSF54862">
    <property type="entry name" value="4Fe-4S ferredoxins"/>
    <property type="match status" value="1"/>
</dbReference>
<dbReference type="Pfam" id="PF01058">
    <property type="entry name" value="Oxidored_q6"/>
    <property type="match status" value="1"/>
</dbReference>
<evidence type="ECO:0000256" key="6">
    <source>
        <dbReference type="ARBA" id="ARBA00023004"/>
    </source>
</evidence>
<name>A0A7M1B0X4_9BACT</name>
<comment type="similarity">
    <text evidence="3">Belongs to the FrhG family.</text>
</comment>
<evidence type="ECO:0000313" key="9">
    <source>
        <dbReference type="EMBL" id="QOP43373.1"/>
    </source>
</evidence>
<dbReference type="SUPFAM" id="SSF56770">
    <property type="entry name" value="HydA/Nqo6-like"/>
    <property type="match status" value="1"/>
</dbReference>